<proteinExistence type="predicted"/>
<dbReference type="Pfam" id="PF14559">
    <property type="entry name" value="TPR_19"/>
    <property type="match status" value="1"/>
</dbReference>
<dbReference type="PANTHER" id="PTHR44858">
    <property type="entry name" value="TETRATRICOPEPTIDE REPEAT PROTEIN 6"/>
    <property type="match status" value="1"/>
</dbReference>
<dbReference type="SMART" id="SM00028">
    <property type="entry name" value="TPR"/>
    <property type="match status" value="8"/>
</dbReference>
<dbReference type="Proteomes" id="UP001379533">
    <property type="component" value="Chromosome"/>
</dbReference>
<sequence>MRHLWIIGASPAERLASAEADLSVTCHRRLRGPFTGAGSVLAELVPRIHSRWPEVVHEHRFAILTVAPELVEFTGEVPKTLHMTAPIEERTRYQTGLARRAAHGVVELLVAYARRLGEGTLRLAFDAAHASDATDQEFLAILLRRANPALLQVHVGTNEQPLPTVLAKALATYATSLTVHPSAATPAESSSRSQDVLLRAYIEGHGTSDDPEELAAWSRADPRHRAELHDAAADALSRSGDLGHQLGTIPFHREHGSDPAGAGVRALEFAAQYCAGQGFISAAADLAGRGLALLTPDRQREYCLFMAILALSLRGTDPKEAERILNELRGEYAHPEVHRSTSYSIAMLHAVFYAEKNLSLAKAYAQNALAFAGLVGDARERSFRTSFLRNALALIEMRLGNRAEALRLVTSAIEILVEELPEDAYRQHHSVLHHNRAKVYQLLGMLEAAERDLNDAIALDPYFPEFRYDRGNLARLRGDDAAAVGDYEAAMALSAPILEAYYSRGDVRASTGDAHGAIADFGYVLELEPDHLDARINRAALLFEAGDLDGAAEDVAHGLAADPRNAHLLCTRGQIAMEREEHEVARTSFAEALAMAPDLSAALVGSAVLDFTEHDFDAAVAKLTRALELAGDDPDLRYNRGLANQAAGRFDAAIEDFEAALRLPEADEAQLRTQIDLCRIELKRVPSSPLTRALSS</sequence>
<dbReference type="PANTHER" id="PTHR44858:SF1">
    <property type="entry name" value="UDP-N-ACETYLGLUCOSAMINE--PEPTIDE N-ACETYLGLUCOSAMINYLTRANSFERASE SPINDLY-RELATED"/>
    <property type="match status" value="1"/>
</dbReference>
<dbReference type="Pfam" id="PF13432">
    <property type="entry name" value="TPR_16"/>
    <property type="match status" value="1"/>
</dbReference>
<evidence type="ECO:0000256" key="1">
    <source>
        <dbReference type="ARBA" id="ARBA00022737"/>
    </source>
</evidence>
<reference evidence="4 5" key="1">
    <citation type="submission" date="2021-12" db="EMBL/GenBank/DDBJ databases">
        <title>Discovery of the Pendulisporaceae a myxobacterial family with distinct sporulation behavior and unique specialized metabolism.</title>
        <authorList>
            <person name="Garcia R."/>
            <person name="Popoff A."/>
            <person name="Bader C.D."/>
            <person name="Loehr J."/>
            <person name="Walesch S."/>
            <person name="Walt C."/>
            <person name="Boldt J."/>
            <person name="Bunk B."/>
            <person name="Haeckl F.J.F.P.J."/>
            <person name="Gunesch A.P."/>
            <person name="Birkelbach J."/>
            <person name="Nuebel U."/>
            <person name="Pietschmann T."/>
            <person name="Bach T."/>
            <person name="Mueller R."/>
        </authorList>
    </citation>
    <scope>NUCLEOTIDE SEQUENCE [LARGE SCALE GENOMIC DNA]</scope>
    <source>
        <strain evidence="4 5">MSr12523</strain>
    </source>
</reference>
<keyword evidence="2 3" id="KW-0802">TPR repeat</keyword>
<protein>
    <submittedName>
        <fullName evidence="4">Tetratricopeptide repeat protein</fullName>
    </submittedName>
</protein>
<feature type="repeat" description="TPR" evidence="3">
    <location>
        <begin position="634"/>
        <end position="667"/>
    </location>
</feature>
<dbReference type="InterPro" id="IPR011990">
    <property type="entry name" value="TPR-like_helical_dom_sf"/>
</dbReference>
<dbReference type="SUPFAM" id="SSF48452">
    <property type="entry name" value="TPR-like"/>
    <property type="match status" value="2"/>
</dbReference>
<dbReference type="InterPro" id="IPR019734">
    <property type="entry name" value="TPR_rpt"/>
</dbReference>
<dbReference type="Pfam" id="PF13181">
    <property type="entry name" value="TPR_8"/>
    <property type="match status" value="1"/>
</dbReference>
<accession>A0ABZ2KB09</accession>
<keyword evidence="1" id="KW-0677">Repeat</keyword>
<dbReference type="InterPro" id="IPR050498">
    <property type="entry name" value="Ycf3"/>
</dbReference>
<gene>
    <name evidence="4" type="ORF">LZC95_48525</name>
</gene>
<organism evidence="4 5">
    <name type="scientific">Pendulispora brunnea</name>
    <dbReference type="NCBI Taxonomy" id="2905690"/>
    <lineage>
        <taxon>Bacteria</taxon>
        <taxon>Pseudomonadati</taxon>
        <taxon>Myxococcota</taxon>
        <taxon>Myxococcia</taxon>
        <taxon>Myxococcales</taxon>
        <taxon>Sorangiineae</taxon>
        <taxon>Pendulisporaceae</taxon>
        <taxon>Pendulispora</taxon>
    </lineage>
</organism>
<dbReference type="PROSITE" id="PS50005">
    <property type="entry name" value="TPR"/>
    <property type="match status" value="2"/>
</dbReference>
<keyword evidence="5" id="KW-1185">Reference proteome</keyword>
<dbReference type="EMBL" id="CP089982">
    <property type="protein sequence ID" value="WXA94280.1"/>
    <property type="molecule type" value="Genomic_DNA"/>
</dbReference>
<evidence type="ECO:0000256" key="3">
    <source>
        <dbReference type="PROSITE-ProRule" id="PRU00339"/>
    </source>
</evidence>
<evidence type="ECO:0000256" key="2">
    <source>
        <dbReference type="ARBA" id="ARBA00022803"/>
    </source>
</evidence>
<dbReference type="Gene3D" id="1.25.40.10">
    <property type="entry name" value="Tetratricopeptide repeat domain"/>
    <property type="match status" value="2"/>
</dbReference>
<feature type="repeat" description="TPR" evidence="3">
    <location>
        <begin position="498"/>
        <end position="531"/>
    </location>
</feature>
<evidence type="ECO:0000313" key="4">
    <source>
        <dbReference type="EMBL" id="WXA94280.1"/>
    </source>
</evidence>
<evidence type="ECO:0000313" key="5">
    <source>
        <dbReference type="Proteomes" id="UP001379533"/>
    </source>
</evidence>
<dbReference type="RefSeq" id="WP_394844882.1">
    <property type="nucleotide sequence ID" value="NZ_CP089982.1"/>
</dbReference>
<name>A0ABZ2KB09_9BACT</name>